<sequence>MKFILTSLILLASLSVSAQKLEAYQLYNKKGRKVSFKKLIKSVKEKDIILFGELHDNPIAHWMQLKLTQQLHAENELVLGAEMLETDDQEVLNQYLHDEINEKGLDSLARLWVNHKTDYQPLVDFAKANQLQFIATNIPRRYASLVYKKGFKALDSLSKKEKSFLPPLPIAYDADLPGYKKMMEMMPDHANPNFPKAQAIKDATMAYFILKNRREGQQFIHYNGAYHSDNFEGIYWYIQQASEDLKVATISTVMQKDVGKLEKEYKGKADFILVVDEEMTNTY</sequence>
<dbReference type="RefSeq" id="WP_308864112.1">
    <property type="nucleotide sequence ID" value="NZ_JAVHUL010000016.1"/>
</dbReference>
<feature type="chain" id="PRO_5045566697" evidence="1">
    <location>
        <begin position="19"/>
        <end position="283"/>
    </location>
</feature>
<comment type="caution">
    <text evidence="3">The sequence shown here is derived from an EMBL/GenBank/DDBJ whole genome shotgun (WGS) entry which is preliminary data.</text>
</comment>
<keyword evidence="1" id="KW-0732">Signal</keyword>
<dbReference type="Proteomes" id="UP001230915">
    <property type="component" value="Unassembled WGS sequence"/>
</dbReference>
<reference evidence="3 4" key="1">
    <citation type="submission" date="2023-08" db="EMBL/GenBank/DDBJ databases">
        <title>Mesonia sp. MT50, isolated from deep-sea sediment of the Mariana Trench.</title>
        <authorList>
            <person name="Fu H."/>
        </authorList>
    </citation>
    <scope>NUCLEOTIDE SEQUENCE [LARGE SCALE GENOMIC DNA]</scope>
    <source>
        <strain evidence="3 4">MT50</strain>
    </source>
</reference>
<dbReference type="Gene3D" id="3.40.50.11550">
    <property type="match status" value="1"/>
</dbReference>
<dbReference type="Pfam" id="PF04187">
    <property type="entry name" value="Cofac_haem_bdg"/>
    <property type="match status" value="1"/>
</dbReference>
<dbReference type="InterPro" id="IPR007314">
    <property type="entry name" value="Cofac_haem-bd_dom"/>
</dbReference>
<gene>
    <name evidence="3" type="ORF">RBU60_07360</name>
</gene>
<keyword evidence="4" id="KW-1185">Reference proteome</keyword>
<feature type="signal peptide" evidence="1">
    <location>
        <begin position="1"/>
        <end position="18"/>
    </location>
</feature>
<protein>
    <submittedName>
        <fullName evidence="3">ChaN family lipoprotein</fullName>
    </submittedName>
</protein>
<dbReference type="CDD" id="cd14727">
    <property type="entry name" value="ChanN-like"/>
    <property type="match status" value="1"/>
</dbReference>
<evidence type="ECO:0000256" key="1">
    <source>
        <dbReference type="SAM" id="SignalP"/>
    </source>
</evidence>
<name>A0ABU1A111_9FLAO</name>
<dbReference type="EMBL" id="JAVHUL010000016">
    <property type="protein sequence ID" value="MDQ7917387.1"/>
    <property type="molecule type" value="Genomic_DNA"/>
</dbReference>
<evidence type="ECO:0000259" key="2">
    <source>
        <dbReference type="Pfam" id="PF04187"/>
    </source>
</evidence>
<evidence type="ECO:0000313" key="3">
    <source>
        <dbReference type="EMBL" id="MDQ7917387.1"/>
    </source>
</evidence>
<proteinExistence type="predicted"/>
<organism evidence="3 4">
    <name type="scientific">Mesonia profundi</name>
    <dbReference type="NCBI Taxonomy" id="3070998"/>
    <lineage>
        <taxon>Bacteria</taxon>
        <taxon>Pseudomonadati</taxon>
        <taxon>Bacteroidota</taxon>
        <taxon>Flavobacteriia</taxon>
        <taxon>Flavobacteriales</taxon>
        <taxon>Flavobacteriaceae</taxon>
        <taxon>Mesonia</taxon>
    </lineage>
</organism>
<accession>A0ABU1A111</accession>
<dbReference type="SUPFAM" id="SSF159501">
    <property type="entry name" value="EreA/ChaN-like"/>
    <property type="match status" value="1"/>
</dbReference>
<evidence type="ECO:0000313" key="4">
    <source>
        <dbReference type="Proteomes" id="UP001230915"/>
    </source>
</evidence>
<keyword evidence="3" id="KW-0449">Lipoprotein</keyword>
<feature type="domain" description="Haem-binding uptake Tiki superfamily ChaN" evidence="2">
    <location>
        <begin position="39"/>
        <end position="238"/>
    </location>
</feature>